<accession>A0ABV6FK09</accession>
<comment type="caution">
    <text evidence="2">The sequence shown here is derived from an EMBL/GenBank/DDBJ whole genome shotgun (WGS) entry which is preliminary data.</text>
</comment>
<name>A0ABV6FK09_9BURK</name>
<proteinExistence type="predicted"/>
<organism evidence="2 3">
    <name type="scientific">Massilia consociata</name>
    <dbReference type="NCBI Taxonomy" id="760117"/>
    <lineage>
        <taxon>Bacteria</taxon>
        <taxon>Pseudomonadati</taxon>
        <taxon>Pseudomonadota</taxon>
        <taxon>Betaproteobacteria</taxon>
        <taxon>Burkholderiales</taxon>
        <taxon>Oxalobacteraceae</taxon>
        <taxon>Telluria group</taxon>
        <taxon>Massilia</taxon>
    </lineage>
</organism>
<keyword evidence="3" id="KW-1185">Reference proteome</keyword>
<keyword evidence="1" id="KW-0472">Membrane</keyword>
<dbReference type="RefSeq" id="WP_312487922.1">
    <property type="nucleotide sequence ID" value="NZ_JBHLWP010000016.1"/>
</dbReference>
<feature type="transmembrane region" description="Helical" evidence="1">
    <location>
        <begin position="16"/>
        <end position="34"/>
    </location>
</feature>
<gene>
    <name evidence="2" type="ORF">ACFFJK_18385</name>
</gene>
<evidence type="ECO:0000256" key="1">
    <source>
        <dbReference type="SAM" id="Phobius"/>
    </source>
</evidence>
<sequence length="161" mass="17280">MFSSGVILATAQLDGGLVEGVGGIVIDLFLIPFIANGSGRFAMVIAPPGVLFILCSVVQCTLPELARGLLLHGSAIAVAFMQMRISVAIRSHALSVETKLLQDATYDPLTGIHNRSWLAQQAAQAFSAVRRYRTTSSLPCSKLIFSSALTIRMVTRLAMRF</sequence>
<keyword evidence="1" id="KW-1133">Transmembrane helix</keyword>
<protein>
    <submittedName>
        <fullName evidence="2">Uncharacterized protein</fullName>
    </submittedName>
</protein>
<dbReference type="EMBL" id="JBHLWP010000016">
    <property type="protein sequence ID" value="MFC0253870.1"/>
    <property type="molecule type" value="Genomic_DNA"/>
</dbReference>
<feature type="transmembrane region" description="Helical" evidence="1">
    <location>
        <begin position="41"/>
        <end position="59"/>
    </location>
</feature>
<evidence type="ECO:0000313" key="2">
    <source>
        <dbReference type="EMBL" id="MFC0253870.1"/>
    </source>
</evidence>
<evidence type="ECO:0000313" key="3">
    <source>
        <dbReference type="Proteomes" id="UP001589773"/>
    </source>
</evidence>
<reference evidence="2 3" key="1">
    <citation type="submission" date="2024-09" db="EMBL/GenBank/DDBJ databases">
        <authorList>
            <person name="Sun Q."/>
            <person name="Mori K."/>
        </authorList>
    </citation>
    <scope>NUCLEOTIDE SEQUENCE [LARGE SCALE GENOMIC DNA]</scope>
    <source>
        <strain evidence="2 3">CCM 7792</strain>
    </source>
</reference>
<dbReference type="Proteomes" id="UP001589773">
    <property type="component" value="Unassembled WGS sequence"/>
</dbReference>
<keyword evidence="1" id="KW-0812">Transmembrane</keyword>